<evidence type="ECO:0000313" key="3">
    <source>
        <dbReference type="Proteomes" id="UP000199470"/>
    </source>
</evidence>
<dbReference type="RefSeq" id="WP_093388888.1">
    <property type="nucleotide sequence ID" value="NZ_FOTW01000016.1"/>
</dbReference>
<dbReference type="STRING" id="758825.SAMN02982985_03403"/>
<accession>A0A1I4PGN6</accession>
<feature type="signal peptide" evidence="1">
    <location>
        <begin position="1"/>
        <end position="22"/>
    </location>
</feature>
<name>A0A1I4PGN6_9BURK</name>
<dbReference type="InterPro" id="IPR029058">
    <property type="entry name" value="AB_hydrolase_fold"/>
</dbReference>
<keyword evidence="1" id="KW-0732">Signal</keyword>
<keyword evidence="3" id="KW-1185">Reference proteome</keyword>
<sequence>MKPLFSIATAALAFCLLPPAQASNPLPAMGASADGTSVSGLSSGAFMAVQYQVAYSASVSGAGVVAGGPYYCAAGLLLTYSGICMGLVPFVSPNADLMVRAAQFFAASGLIDPISNLQKDRVYVFSGTMDTVVHQSAVNATVAFFKGAGVPKENLLYVKTVPSGHALLTPAFGNHCGANEAPFISRCTVQKKKYDQAGAIFSHIYGNIKPPATARTGQLLSFRQNEFADPSSSMSEDAFVYVPASCAKAGSCKVHVAFHGCKQSADVVGDDFYGKSSYNDWADSNNIIMLYPQVRASLPFNENGCWDWIGYTGPNYAYKTGPQMKAVRAMIERLTSLPASAPGPVATAQ</sequence>
<dbReference type="EMBL" id="FOTW01000016">
    <property type="protein sequence ID" value="SFM26888.1"/>
    <property type="molecule type" value="Genomic_DNA"/>
</dbReference>
<dbReference type="Gene3D" id="3.40.50.1820">
    <property type="entry name" value="alpha/beta hydrolase"/>
    <property type="match status" value="2"/>
</dbReference>
<proteinExistence type="predicted"/>
<reference evidence="2 3" key="1">
    <citation type="submission" date="2016-10" db="EMBL/GenBank/DDBJ databases">
        <authorList>
            <person name="de Groot N.N."/>
        </authorList>
    </citation>
    <scope>NUCLEOTIDE SEQUENCE [LARGE SCALE GENOMIC DNA]</scope>
    <source>
        <strain evidence="2 3">ATCC 43154</strain>
    </source>
</reference>
<dbReference type="PANTHER" id="PTHR42972">
    <property type="entry name" value="TOL-PAL SYSTEM PROTEIN TOLB"/>
    <property type="match status" value="1"/>
</dbReference>
<evidence type="ECO:0000313" key="2">
    <source>
        <dbReference type="EMBL" id="SFM26888.1"/>
    </source>
</evidence>
<dbReference type="PANTHER" id="PTHR42972:SF8">
    <property type="entry name" value="POLYHYDROXYBUTYRATE DEPOLYMERASE"/>
    <property type="match status" value="1"/>
</dbReference>
<evidence type="ECO:0000256" key="1">
    <source>
        <dbReference type="SAM" id="SignalP"/>
    </source>
</evidence>
<organism evidence="2 3">
    <name type="scientific">Rugamonas rubra</name>
    <dbReference type="NCBI Taxonomy" id="758825"/>
    <lineage>
        <taxon>Bacteria</taxon>
        <taxon>Pseudomonadati</taxon>
        <taxon>Pseudomonadota</taxon>
        <taxon>Betaproteobacteria</taxon>
        <taxon>Burkholderiales</taxon>
        <taxon>Oxalobacteraceae</taxon>
        <taxon>Telluria group</taxon>
        <taxon>Rugamonas</taxon>
    </lineage>
</organism>
<feature type="chain" id="PRO_5011521618" evidence="1">
    <location>
        <begin position="23"/>
        <end position="349"/>
    </location>
</feature>
<dbReference type="SUPFAM" id="SSF53474">
    <property type="entry name" value="alpha/beta-Hydrolases"/>
    <property type="match status" value="1"/>
</dbReference>
<dbReference type="AlphaFoldDB" id="A0A1I4PGN6"/>
<dbReference type="OrthoDB" id="505233at2"/>
<dbReference type="Proteomes" id="UP000199470">
    <property type="component" value="Unassembled WGS sequence"/>
</dbReference>
<protein>
    <submittedName>
        <fullName evidence="2">Esterase PHB depolymerase</fullName>
    </submittedName>
</protein>
<gene>
    <name evidence="2" type="ORF">SAMN02982985_03403</name>
</gene>